<dbReference type="Pfam" id="PF01476">
    <property type="entry name" value="LysM"/>
    <property type="match status" value="1"/>
</dbReference>
<dbReference type="EMBL" id="BAFK01000021">
    <property type="protein sequence ID" value="GAB60077.1"/>
    <property type="molecule type" value="Genomic_DNA"/>
</dbReference>
<dbReference type="Pfam" id="PF01551">
    <property type="entry name" value="Peptidase_M23"/>
    <property type="match status" value="1"/>
</dbReference>
<dbReference type="InterPro" id="IPR036779">
    <property type="entry name" value="LysM_dom_sf"/>
</dbReference>
<dbReference type="GO" id="GO:0032153">
    <property type="term" value="C:cell division site"/>
    <property type="evidence" value="ECO:0007669"/>
    <property type="project" value="TreeGrafter"/>
</dbReference>
<evidence type="ECO:0000259" key="3">
    <source>
        <dbReference type="PROSITE" id="PS51782"/>
    </source>
</evidence>
<gene>
    <name evidence="4" type="primary">lppB</name>
    <name evidence="4" type="ORF">RNAN_3091</name>
</gene>
<organism evidence="4 5">
    <name type="scientific">Rheinheimera nanhaiensis E407-8</name>
    <dbReference type="NCBI Taxonomy" id="562729"/>
    <lineage>
        <taxon>Bacteria</taxon>
        <taxon>Pseudomonadati</taxon>
        <taxon>Pseudomonadota</taxon>
        <taxon>Gammaproteobacteria</taxon>
        <taxon>Chromatiales</taxon>
        <taxon>Chromatiaceae</taxon>
        <taxon>Rheinheimera</taxon>
    </lineage>
</organism>
<dbReference type="InterPro" id="IPR018392">
    <property type="entry name" value="LysM"/>
</dbReference>
<feature type="domain" description="LysM" evidence="3">
    <location>
        <begin position="44"/>
        <end position="88"/>
    </location>
</feature>
<evidence type="ECO:0000256" key="1">
    <source>
        <dbReference type="ARBA" id="ARBA00038420"/>
    </source>
</evidence>
<feature type="compositionally biased region" description="Low complexity" evidence="2">
    <location>
        <begin position="97"/>
        <end position="127"/>
    </location>
</feature>
<reference evidence="4 5" key="1">
    <citation type="journal article" date="2012" name="J. Bacteriol.">
        <title>Genome Sequence of the Protease-Producing Bacterium Rheinheimera nanhaiensis E407-8T, Isolated from Deep-Sea Sediment of the South China Sea.</title>
        <authorList>
            <person name="Zhang X.-Y."/>
            <person name="Zhang Y.-J."/>
            <person name="Qin Q.-L."/>
            <person name="Xie B.-B."/>
            <person name="Chen X.-L."/>
            <person name="Zhou B.-C."/>
            <person name="Zhang Y.-Z."/>
        </authorList>
    </citation>
    <scope>NUCLEOTIDE SEQUENCE [LARGE SCALE GENOMIC DNA]</scope>
    <source>
        <strain evidence="4 5">E407-8</strain>
    </source>
</reference>
<dbReference type="InterPro" id="IPR050570">
    <property type="entry name" value="Cell_wall_metabolism_enzyme"/>
</dbReference>
<dbReference type="CDD" id="cd00118">
    <property type="entry name" value="LysM"/>
    <property type="match status" value="1"/>
</dbReference>
<dbReference type="PROSITE" id="PS51782">
    <property type="entry name" value="LYSM"/>
    <property type="match status" value="1"/>
</dbReference>
<dbReference type="SUPFAM" id="SSF51261">
    <property type="entry name" value="Duplicated hybrid motif"/>
    <property type="match status" value="1"/>
</dbReference>
<protein>
    <submittedName>
        <fullName evidence="4">Outer membrane antigenic lipoprotein B</fullName>
    </submittedName>
</protein>
<feature type="region of interest" description="Disordered" evidence="2">
    <location>
        <begin position="91"/>
        <end position="153"/>
    </location>
</feature>
<evidence type="ECO:0000313" key="5">
    <source>
        <dbReference type="Proteomes" id="UP000004374"/>
    </source>
</evidence>
<dbReference type="STRING" id="562729.RNAN_3091"/>
<accession>I1E199</accession>
<dbReference type="InterPro" id="IPR016047">
    <property type="entry name" value="M23ase_b-sheet_dom"/>
</dbReference>
<sequence length="281" mass="30430">MALLLAGLWVLPGCSSRTAPAPVTTLELRENFYQERNRGSLSGSSYTVQRGDTLYAIAFRAGKDVRQLASINGIASPYTIYPGQRLKLSGPLPKASANTTPVITKTTPTKNTNKNSSSQAKSNSSVKPAKPVAPKNQKGYVQTTAKTPEKTAHPTLNRDLVQWQWPVKGKIISGFSSQQHGNKGIDIAGRDGARVNAAASGQVVYAGNALRGYGNLVIIKHNEDYLSAYAHNRKLLVKEKQMVTAGQQIAELGSTDATDPRLHFEIRFRGSSVDPLKYLPK</sequence>
<evidence type="ECO:0000256" key="2">
    <source>
        <dbReference type="SAM" id="MobiDB-lite"/>
    </source>
</evidence>
<evidence type="ECO:0000313" key="4">
    <source>
        <dbReference type="EMBL" id="GAB60077.1"/>
    </source>
</evidence>
<dbReference type="GO" id="GO:0004222">
    <property type="term" value="F:metalloendopeptidase activity"/>
    <property type="evidence" value="ECO:0007669"/>
    <property type="project" value="TreeGrafter"/>
</dbReference>
<keyword evidence="5" id="KW-1185">Reference proteome</keyword>
<proteinExistence type="inferred from homology"/>
<dbReference type="PANTHER" id="PTHR21666">
    <property type="entry name" value="PEPTIDASE-RELATED"/>
    <property type="match status" value="1"/>
</dbReference>
<comment type="caution">
    <text evidence="4">The sequence shown here is derived from an EMBL/GenBank/DDBJ whole genome shotgun (WGS) entry which is preliminary data.</text>
</comment>
<dbReference type="InterPro" id="IPR011055">
    <property type="entry name" value="Dup_hybrid_motif"/>
</dbReference>
<dbReference type="RefSeq" id="WP_008223303.1">
    <property type="nucleotide sequence ID" value="NZ_BAFK01000021.1"/>
</dbReference>
<name>I1E199_9GAMM</name>
<dbReference type="Proteomes" id="UP000004374">
    <property type="component" value="Unassembled WGS sequence"/>
</dbReference>
<dbReference type="Gene3D" id="3.10.350.10">
    <property type="entry name" value="LysM domain"/>
    <property type="match status" value="1"/>
</dbReference>
<dbReference type="SMART" id="SM00257">
    <property type="entry name" value="LysM"/>
    <property type="match status" value="1"/>
</dbReference>
<dbReference type="Gene3D" id="2.70.70.10">
    <property type="entry name" value="Glucose Permease (Domain IIA)"/>
    <property type="match status" value="1"/>
</dbReference>
<dbReference type="CDD" id="cd12797">
    <property type="entry name" value="M23_peptidase"/>
    <property type="match status" value="1"/>
</dbReference>
<dbReference type="AlphaFoldDB" id="I1E199"/>
<comment type="similarity">
    <text evidence="1">Belongs to the E.coli NlpD/Haemophilus LppB family.</text>
</comment>
<keyword evidence="4" id="KW-0449">Lipoprotein</keyword>
<dbReference type="PANTHER" id="PTHR21666:SF263">
    <property type="entry name" value="MUREIN HYDROLASE ACTIVATOR NLPD"/>
    <property type="match status" value="1"/>
</dbReference>
<dbReference type="GO" id="GO:0009279">
    <property type="term" value="C:cell outer membrane"/>
    <property type="evidence" value="ECO:0007669"/>
    <property type="project" value="TreeGrafter"/>
</dbReference>